<dbReference type="Gene3D" id="3.30.1120.80">
    <property type="match status" value="1"/>
</dbReference>
<evidence type="ECO:0000256" key="9">
    <source>
        <dbReference type="SAM" id="Phobius"/>
    </source>
</evidence>
<dbReference type="InterPro" id="IPR000917">
    <property type="entry name" value="Sulfatase_N"/>
</dbReference>
<dbReference type="Gene3D" id="3.40.720.10">
    <property type="entry name" value="Alkaline Phosphatase, subunit A"/>
    <property type="match status" value="1"/>
</dbReference>
<evidence type="ECO:0000256" key="7">
    <source>
        <dbReference type="PIRSR" id="PIRSR005091-2"/>
    </source>
</evidence>
<dbReference type="KEGG" id="pgs:CPT03_05110"/>
<feature type="binding site" evidence="8">
    <location>
        <position position="316"/>
    </location>
    <ligand>
        <name>Mn(2+)</name>
        <dbReference type="ChEBI" id="CHEBI:29035"/>
    </ligand>
</feature>
<feature type="domain" description="Sulfatase N-terminal" evidence="10">
    <location>
        <begin position="268"/>
        <end position="541"/>
    </location>
</feature>
<evidence type="ECO:0000256" key="3">
    <source>
        <dbReference type="ARBA" id="ARBA00022692"/>
    </source>
</evidence>
<keyword evidence="12" id="KW-1185">Reference proteome</keyword>
<feature type="binding site" evidence="8">
    <location>
        <position position="484"/>
    </location>
    <ligand>
        <name>Mn(2+)</name>
        <dbReference type="ChEBI" id="CHEBI:29035"/>
    </ligand>
</feature>
<dbReference type="Pfam" id="PF00884">
    <property type="entry name" value="Sulfatase"/>
    <property type="match status" value="1"/>
</dbReference>
<dbReference type="GO" id="GO:0005886">
    <property type="term" value="C:plasma membrane"/>
    <property type="evidence" value="ECO:0007669"/>
    <property type="project" value="UniProtKB-SubCell"/>
</dbReference>
<feature type="active site" evidence="6">
    <location>
        <position position="316"/>
    </location>
</feature>
<feature type="binding site" evidence="8">
    <location>
        <position position="276"/>
    </location>
    <ligand>
        <name>Mn(2+)</name>
        <dbReference type="ChEBI" id="CHEBI:29035"/>
    </ligand>
</feature>
<keyword evidence="5 9" id="KW-0472">Membrane</keyword>
<evidence type="ECO:0000256" key="4">
    <source>
        <dbReference type="ARBA" id="ARBA00022989"/>
    </source>
</evidence>
<dbReference type="InterPro" id="IPR050448">
    <property type="entry name" value="OpgB/LTA_synthase_biosynth"/>
</dbReference>
<keyword evidence="7" id="KW-0464">Manganese</keyword>
<dbReference type="InterPro" id="IPR012160">
    <property type="entry name" value="LtaS-like"/>
</dbReference>
<proteinExistence type="predicted"/>
<organism evidence="11 12">
    <name type="scientific">Pedobacter ginsengisoli</name>
    <dbReference type="NCBI Taxonomy" id="363852"/>
    <lineage>
        <taxon>Bacteria</taxon>
        <taxon>Pseudomonadati</taxon>
        <taxon>Bacteroidota</taxon>
        <taxon>Sphingobacteriia</taxon>
        <taxon>Sphingobacteriales</taxon>
        <taxon>Sphingobacteriaceae</taxon>
        <taxon>Pedobacter</taxon>
    </lineage>
</organism>
<feature type="binding site" evidence="8">
    <location>
        <position position="485"/>
    </location>
    <ligand>
        <name>Mn(2+)</name>
        <dbReference type="ChEBI" id="CHEBI:29035"/>
    </ligand>
</feature>
<evidence type="ECO:0000256" key="6">
    <source>
        <dbReference type="PIRSR" id="PIRSR005091-1"/>
    </source>
</evidence>
<feature type="transmembrane region" description="Helical" evidence="9">
    <location>
        <begin position="12"/>
        <end position="29"/>
    </location>
</feature>
<dbReference type="InterPro" id="IPR017850">
    <property type="entry name" value="Alkaline_phosphatase_core_sf"/>
</dbReference>
<protein>
    <submittedName>
        <fullName evidence="11">Sulfatase</fullName>
    </submittedName>
</protein>
<dbReference type="PANTHER" id="PTHR47371:SF3">
    <property type="entry name" value="PHOSPHOGLYCEROL TRANSFERASE I"/>
    <property type="match status" value="1"/>
</dbReference>
<dbReference type="CDD" id="cd16015">
    <property type="entry name" value="LTA_synthase"/>
    <property type="match status" value="1"/>
</dbReference>
<evidence type="ECO:0000259" key="10">
    <source>
        <dbReference type="Pfam" id="PF00884"/>
    </source>
</evidence>
<keyword evidence="3 9" id="KW-0812">Transmembrane</keyword>
<feature type="transmembrane region" description="Helical" evidence="9">
    <location>
        <begin position="56"/>
        <end position="74"/>
    </location>
</feature>
<dbReference type="AlphaFoldDB" id="A0A2D1U2P7"/>
<dbReference type="OrthoDB" id="9777768at2"/>
<accession>A0A2D1U2P7</accession>
<evidence type="ECO:0000256" key="2">
    <source>
        <dbReference type="ARBA" id="ARBA00022475"/>
    </source>
</evidence>
<evidence type="ECO:0000313" key="11">
    <source>
        <dbReference type="EMBL" id="ATP55886.1"/>
    </source>
</evidence>
<keyword evidence="4 9" id="KW-1133">Transmembrane helix</keyword>
<dbReference type="EMBL" id="CP024091">
    <property type="protein sequence ID" value="ATP55886.1"/>
    <property type="molecule type" value="Genomic_DNA"/>
</dbReference>
<reference evidence="11 12" key="1">
    <citation type="submission" date="2017-10" db="EMBL/GenBank/DDBJ databases">
        <title>Whole genome of Pedobacter ginsengisoli T01R-27 isolated from tomato rhizosphere.</title>
        <authorList>
            <person name="Weon H.-Y."/>
            <person name="Lee S.A."/>
            <person name="Sang M.K."/>
            <person name="Song J."/>
        </authorList>
    </citation>
    <scope>NUCLEOTIDE SEQUENCE [LARGE SCALE GENOMIC DNA]</scope>
    <source>
        <strain evidence="11 12">T01R-27</strain>
    </source>
</reference>
<evidence type="ECO:0000256" key="8">
    <source>
        <dbReference type="PIRSR" id="PIRSR005091-3"/>
    </source>
</evidence>
<dbReference type="PANTHER" id="PTHR47371">
    <property type="entry name" value="LIPOTEICHOIC ACID SYNTHASE"/>
    <property type="match status" value="1"/>
</dbReference>
<dbReference type="GO" id="GO:0046872">
    <property type="term" value="F:metal ion binding"/>
    <property type="evidence" value="ECO:0007669"/>
    <property type="project" value="UniProtKB-KW"/>
</dbReference>
<evidence type="ECO:0000313" key="12">
    <source>
        <dbReference type="Proteomes" id="UP000223749"/>
    </source>
</evidence>
<evidence type="ECO:0000256" key="5">
    <source>
        <dbReference type="ARBA" id="ARBA00023136"/>
    </source>
</evidence>
<evidence type="ECO:0000256" key="1">
    <source>
        <dbReference type="ARBA" id="ARBA00004651"/>
    </source>
</evidence>
<keyword evidence="7" id="KW-0479">Metal-binding</keyword>
<feature type="transmembrane region" description="Helical" evidence="9">
    <location>
        <begin position="170"/>
        <end position="192"/>
    </location>
</feature>
<sequence length="620" mass="70464">MLKSFLFFTRFFLFWLLFFFADRLTFIFINSKKLAMVPLSEIMATFYHALKLDLSMVAYILAIPLFSYIYWLLNGRKVVELKWLTVYNKILIVLFSIISVVNFNIYREWGSKINAKAVGFAISTPNEALASSASSPIGLTLSLLVLLIVIGFVLQRHVVLRKLEFKASPIWLRGIAVIILFFLNFLLIRGGFGGSPINQSMAYFSKEQVLNHAAVNTEWNLISSAIAARMTKTNPYNYLSKQVADANIKELYTPAKDTTINILKTKRPNVVLVIIESFTADLTKTLGNEDGITPNFDTLIHKGVLFSNIYSSGSRTDKGLVATLAGFPTLAAGSIVKWPEKMQKIPGISQPFFKNGYQTSFFYGGESEFDNYKAFILSHNYQKLIDRNNFKGGKVTKWGQFDEAVFERQIEDLNKEKQPFFSTLLTLTNHEPYSLPGTYKFGEADNIAKFKSTAHYTDSCINAYLNNAKKESWYKNTLFVFIADHGHILPKNSHEIYVPQRYHVPLLFYGDVIKDEFKGAKFNDVGSQADVAATILAQLDISAKEFVWSKNLLNPYAKHFAFFSWDNGMGFIDNQQCVTFDNVGKTILYNSNAKRKDLTLKTLNSAKSYLQNVYQQFIEL</sequence>
<dbReference type="Proteomes" id="UP000223749">
    <property type="component" value="Chromosome"/>
</dbReference>
<feature type="transmembrane region" description="Helical" evidence="9">
    <location>
        <begin position="137"/>
        <end position="158"/>
    </location>
</feature>
<comment type="subcellular location">
    <subcellularLocation>
        <location evidence="1">Cell membrane</location>
        <topology evidence="1">Multi-pass membrane protein</topology>
    </subcellularLocation>
</comment>
<dbReference type="PIRSF" id="PIRSF005091">
    <property type="entry name" value="Mmb_sulf_HI1246"/>
    <property type="match status" value="1"/>
</dbReference>
<feature type="binding site" evidence="7">
    <location>
        <position position="430"/>
    </location>
    <ligand>
        <name>substrate</name>
    </ligand>
</feature>
<dbReference type="SUPFAM" id="SSF53649">
    <property type="entry name" value="Alkaline phosphatase-like"/>
    <property type="match status" value="1"/>
</dbReference>
<name>A0A2D1U2P7_9SPHI</name>
<gene>
    <name evidence="11" type="ORF">CPT03_05110</name>
</gene>
<feature type="transmembrane region" description="Helical" evidence="9">
    <location>
        <begin position="86"/>
        <end position="106"/>
    </location>
</feature>
<keyword evidence="2" id="KW-1003">Cell membrane</keyword>